<protein>
    <recommendedName>
        <fullName evidence="1">AB hydrolase-1 domain-containing protein</fullName>
    </recommendedName>
</protein>
<feature type="domain" description="AB hydrolase-1" evidence="1">
    <location>
        <begin position="2"/>
        <end position="158"/>
    </location>
</feature>
<dbReference type="Proteomes" id="UP000465812">
    <property type="component" value="Chromosome"/>
</dbReference>
<evidence type="ECO:0000259" key="1">
    <source>
        <dbReference type="Pfam" id="PF12697"/>
    </source>
</evidence>
<dbReference type="InterPro" id="IPR029058">
    <property type="entry name" value="AB_hydrolase_fold"/>
</dbReference>
<name>A0ABM7JR62_MYCNT</name>
<reference evidence="2 3" key="1">
    <citation type="journal article" date="2019" name="Emerg. Microbes Infect.">
        <title>Comprehensive subspecies identification of 175 nontuberculous mycobacteria species based on 7547 genomic profiles.</title>
        <authorList>
            <person name="Matsumoto Y."/>
            <person name="Kinjo T."/>
            <person name="Motooka D."/>
            <person name="Nabeya D."/>
            <person name="Jung N."/>
            <person name="Uechi K."/>
            <person name="Horii T."/>
            <person name="Iida T."/>
            <person name="Fujita J."/>
            <person name="Nakamura S."/>
        </authorList>
    </citation>
    <scope>NUCLEOTIDE SEQUENCE [LARGE SCALE GENOMIC DNA]</scope>
    <source>
        <strain evidence="2 3">JCM 18113</strain>
    </source>
</reference>
<organism evidence="2 3">
    <name type="scientific">Mycobacterium mantenii</name>
    <dbReference type="NCBI Taxonomy" id="560555"/>
    <lineage>
        <taxon>Bacteria</taxon>
        <taxon>Bacillati</taxon>
        <taxon>Actinomycetota</taxon>
        <taxon>Actinomycetes</taxon>
        <taxon>Mycobacteriales</taxon>
        <taxon>Mycobacteriaceae</taxon>
        <taxon>Mycobacterium</taxon>
        <taxon>Mycobacterium avium complex (MAC)</taxon>
    </lineage>
</organism>
<evidence type="ECO:0000313" key="2">
    <source>
        <dbReference type="EMBL" id="BBY38006.1"/>
    </source>
</evidence>
<gene>
    <name evidence="2" type="ORF">MMAN_21400</name>
</gene>
<proteinExistence type="predicted"/>
<dbReference type="SUPFAM" id="SSF53474">
    <property type="entry name" value="alpha/beta-Hydrolases"/>
    <property type="match status" value="1"/>
</dbReference>
<evidence type="ECO:0000313" key="3">
    <source>
        <dbReference type="Proteomes" id="UP000465812"/>
    </source>
</evidence>
<dbReference type="InterPro" id="IPR000073">
    <property type="entry name" value="AB_hydrolase_1"/>
</dbReference>
<accession>A0ABM7JR62</accession>
<keyword evidence="3" id="KW-1185">Reference proteome</keyword>
<dbReference type="Pfam" id="PF12697">
    <property type="entry name" value="Abhydrolase_6"/>
    <property type="match status" value="1"/>
</dbReference>
<dbReference type="EMBL" id="AP022590">
    <property type="protein sequence ID" value="BBY38006.1"/>
    <property type="molecule type" value="Genomic_DNA"/>
</dbReference>
<dbReference type="Gene3D" id="3.40.50.1820">
    <property type="entry name" value="alpha/beta hydrolase"/>
    <property type="match status" value="1"/>
</dbReference>
<sequence>MLIGHSMGGFIVQKYLQNHRAPAAVLMASIPPQGVLRPALRLVGRHPWVTLRATTVGSSADFVNTTRLARDALFCAHTPERIVESCAAQLQSESVHATAVGMSFPGRPRQVTTRLLVLGAEDDRMVNQAEVRATARAYRTRAEIFPAMGHDMMLEPGWIRVAERIDEWLSALRL</sequence>